<gene>
    <name evidence="9" type="ordered locus">Mahau_1887</name>
</gene>
<evidence type="ECO:0000256" key="6">
    <source>
        <dbReference type="ARBA" id="ARBA00023136"/>
    </source>
</evidence>
<feature type="transmembrane region" description="Helical" evidence="7">
    <location>
        <begin position="67"/>
        <end position="89"/>
    </location>
</feature>
<keyword evidence="4 7" id="KW-0812">Transmembrane</keyword>
<name>F4A1E4_MAHA5</name>
<feature type="transmembrane region" description="Helical" evidence="7">
    <location>
        <begin position="101"/>
        <end position="127"/>
    </location>
</feature>
<accession>F4A1E4</accession>
<feature type="domain" description="Na+/H+ antiporter MnhB subunit-related protein" evidence="8">
    <location>
        <begin position="8"/>
        <end position="119"/>
    </location>
</feature>
<dbReference type="GO" id="GO:0005886">
    <property type="term" value="C:plasma membrane"/>
    <property type="evidence" value="ECO:0007669"/>
    <property type="project" value="UniProtKB-SubCell"/>
</dbReference>
<evidence type="ECO:0000256" key="1">
    <source>
        <dbReference type="ARBA" id="ARBA00004651"/>
    </source>
</evidence>
<evidence type="ECO:0000256" key="2">
    <source>
        <dbReference type="ARBA" id="ARBA00009425"/>
    </source>
</evidence>
<dbReference type="PANTHER" id="PTHR33932:SF4">
    <property type="entry name" value="NA(+)_H(+) ANTIPORTER SUBUNIT B"/>
    <property type="match status" value="1"/>
</dbReference>
<sequence>MSSNSEIITRMVGLLYPFIIVFGIYVIVNGHLTPGGGFQGGAIIASVFISRYIAFPADDFRIESLQLIEKILFICIILFPILVLFQQWYVNDYLHNYINLIYLISMNIFIGLKVSCGLTIIFLRFIFHEGR</sequence>
<dbReference type="STRING" id="697281.Mahau_1887"/>
<evidence type="ECO:0000256" key="7">
    <source>
        <dbReference type="SAM" id="Phobius"/>
    </source>
</evidence>
<reference evidence="10" key="1">
    <citation type="submission" date="2010-11" db="EMBL/GenBank/DDBJ databases">
        <title>The complete genome of Mahella australiensis DSM 15567.</title>
        <authorList>
            <consortium name="US DOE Joint Genome Institute (JGI-PGF)"/>
            <person name="Lucas S."/>
            <person name="Copeland A."/>
            <person name="Lapidus A."/>
            <person name="Bruce D."/>
            <person name="Goodwin L."/>
            <person name="Pitluck S."/>
            <person name="Kyrpides N."/>
            <person name="Mavromatis K."/>
            <person name="Pagani I."/>
            <person name="Ivanova N."/>
            <person name="Teshima H."/>
            <person name="Brettin T."/>
            <person name="Detter J.C."/>
            <person name="Han C."/>
            <person name="Tapia R."/>
            <person name="Land M."/>
            <person name="Hauser L."/>
            <person name="Markowitz V."/>
            <person name="Cheng J.-F."/>
            <person name="Hugenholtz P."/>
            <person name="Woyke T."/>
            <person name="Wu D."/>
            <person name="Spring S."/>
            <person name="Pukall R."/>
            <person name="Steenblock K."/>
            <person name="Schneider S."/>
            <person name="Klenk H.-P."/>
            <person name="Eisen J.A."/>
        </authorList>
    </citation>
    <scope>NUCLEOTIDE SEQUENCE [LARGE SCALE GENOMIC DNA]</scope>
    <source>
        <strain evidence="10">DSM 15567 / CIP 107919 / 50-1 BON</strain>
    </source>
</reference>
<dbReference type="OrthoDB" id="9798859at2"/>
<dbReference type="KEGG" id="mas:Mahau_1887"/>
<keyword evidence="10" id="KW-1185">Reference proteome</keyword>
<dbReference type="InterPro" id="IPR050622">
    <property type="entry name" value="CPA3_antiporter_subunitB"/>
</dbReference>
<evidence type="ECO:0000256" key="3">
    <source>
        <dbReference type="ARBA" id="ARBA00022475"/>
    </source>
</evidence>
<comment type="similarity">
    <text evidence="2">Belongs to the CPA3 antiporters (TC 2.A.63) subunit B family.</text>
</comment>
<dbReference type="Proteomes" id="UP000008457">
    <property type="component" value="Chromosome"/>
</dbReference>
<organism evidence="9 10">
    <name type="scientific">Mahella australiensis (strain DSM 15567 / CIP 107919 / 50-1 BON)</name>
    <dbReference type="NCBI Taxonomy" id="697281"/>
    <lineage>
        <taxon>Bacteria</taxon>
        <taxon>Bacillati</taxon>
        <taxon>Bacillota</taxon>
        <taxon>Clostridia</taxon>
        <taxon>Thermoanaerobacterales</taxon>
        <taxon>Thermoanaerobacterales Family IV. Incertae Sedis</taxon>
        <taxon>Mahella</taxon>
    </lineage>
</organism>
<evidence type="ECO:0000256" key="5">
    <source>
        <dbReference type="ARBA" id="ARBA00022989"/>
    </source>
</evidence>
<keyword evidence="3" id="KW-1003">Cell membrane</keyword>
<evidence type="ECO:0000313" key="9">
    <source>
        <dbReference type="EMBL" id="AEE97063.1"/>
    </source>
</evidence>
<proteinExistence type="inferred from homology"/>
<dbReference type="Pfam" id="PF04039">
    <property type="entry name" value="MnhB"/>
    <property type="match status" value="1"/>
</dbReference>
<dbReference type="AlphaFoldDB" id="F4A1E4"/>
<feature type="transmembrane region" description="Helical" evidence="7">
    <location>
        <begin position="38"/>
        <end position="55"/>
    </location>
</feature>
<keyword evidence="5 7" id="KW-1133">Transmembrane helix</keyword>
<dbReference type="eggNOG" id="COG2111">
    <property type="taxonomic scope" value="Bacteria"/>
</dbReference>
<dbReference type="HOGENOM" id="CLU_101659_3_2_9"/>
<dbReference type="InterPro" id="IPR007182">
    <property type="entry name" value="MnhB"/>
</dbReference>
<feature type="transmembrane region" description="Helical" evidence="7">
    <location>
        <begin position="12"/>
        <end position="32"/>
    </location>
</feature>
<keyword evidence="6 7" id="KW-0472">Membrane</keyword>
<evidence type="ECO:0000313" key="10">
    <source>
        <dbReference type="Proteomes" id="UP000008457"/>
    </source>
</evidence>
<reference evidence="9 10" key="2">
    <citation type="journal article" date="2011" name="Stand. Genomic Sci.">
        <title>Complete genome sequence of Mahella australiensis type strain (50-1 BON).</title>
        <authorList>
            <person name="Sikorski J."/>
            <person name="Teshima H."/>
            <person name="Nolan M."/>
            <person name="Lucas S."/>
            <person name="Hammon N."/>
            <person name="Deshpande S."/>
            <person name="Cheng J.F."/>
            <person name="Pitluck S."/>
            <person name="Liolios K."/>
            <person name="Pagani I."/>
            <person name="Ivanova N."/>
            <person name="Huntemann M."/>
            <person name="Mavromatis K."/>
            <person name="Ovchinikova G."/>
            <person name="Pati A."/>
            <person name="Tapia R."/>
            <person name="Han C."/>
            <person name="Goodwin L."/>
            <person name="Chen A."/>
            <person name="Palaniappan K."/>
            <person name="Land M."/>
            <person name="Hauser L."/>
            <person name="Ngatchou-Djao O.D."/>
            <person name="Rohde M."/>
            <person name="Pukall R."/>
            <person name="Spring S."/>
            <person name="Abt B."/>
            <person name="Goker M."/>
            <person name="Detter J.C."/>
            <person name="Woyke T."/>
            <person name="Bristow J."/>
            <person name="Markowitz V."/>
            <person name="Hugenholtz P."/>
            <person name="Eisen J.A."/>
            <person name="Kyrpides N.C."/>
            <person name="Klenk H.P."/>
            <person name="Lapidus A."/>
        </authorList>
    </citation>
    <scope>NUCLEOTIDE SEQUENCE [LARGE SCALE GENOMIC DNA]</scope>
    <source>
        <strain evidence="10">DSM 15567 / CIP 107919 / 50-1 BON</strain>
    </source>
</reference>
<evidence type="ECO:0000259" key="8">
    <source>
        <dbReference type="Pfam" id="PF04039"/>
    </source>
</evidence>
<dbReference type="EMBL" id="CP002360">
    <property type="protein sequence ID" value="AEE97063.1"/>
    <property type="molecule type" value="Genomic_DNA"/>
</dbReference>
<dbReference type="PANTHER" id="PTHR33932">
    <property type="entry name" value="NA(+)/H(+) ANTIPORTER SUBUNIT B"/>
    <property type="match status" value="1"/>
</dbReference>
<evidence type="ECO:0000256" key="4">
    <source>
        <dbReference type="ARBA" id="ARBA00022692"/>
    </source>
</evidence>
<protein>
    <submittedName>
        <fullName evidence="9">Multisubunit sodium/proton antiporter, MrpB subunit (TC 2.A.63.1)</fullName>
    </submittedName>
</protein>
<comment type="subcellular location">
    <subcellularLocation>
        <location evidence="1">Cell membrane</location>
        <topology evidence="1">Multi-pass membrane protein</topology>
    </subcellularLocation>
</comment>